<dbReference type="OrthoDB" id="785313at2759"/>
<protein>
    <recommendedName>
        <fullName evidence="1">Reverse transcriptase domain-containing protein</fullName>
    </recommendedName>
</protein>
<dbReference type="Pfam" id="PF00078">
    <property type="entry name" value="RVT_1"/>
    <property type="match status" value="1"/>
</dbReference>
<gene>
    <name evidence="2" type="ORF">KFK09_019250</name>
</gene>
<sequence>MLPWKKSKMWSSLHPTPHPLAHGYTFKFYKSTWNTIGKPLCEVVSSFFHYGSIPKHVKATAIALIPKRPHAANLLNYRHISLCNIFNKIIAKILANSMKAVMPFIIHPSKSDFINDRVISYNILLAAELLGDFNPNSRDKYFCVKFDIYKAFDIVSMEYLLNRLLAKGFPPKFISWIK</sequence>
<proteinExistence type="predicted"/>
<feature type="domain" description="Reverse transcriptase" evidence="1">
    <location>
        <begin position="65"/>
        <end position="177"/>
    </location>
</feature>
<comment type="caution">
    <text evidence="2">The sequence shown here is derived from an EMBL/GenBank/DDBJ whole genome shotgun (WGS) entry which is preliminary data.</text>
</comment>
<evidence type="ECO:0000313" key="2">
    <source>
        <dbReference type="EMBL" id="KAI0501032.1"/>
    </source>
</evidence>
<organism evidence="2 3">
    <name type="scientific">Dendrobium nobile</name>
    <name type="common">Orchid</name>
    <dbReference type="NCBI Taxonomy" id="94219"/>
    <lineage>
        <taxon>Eukaryota</taxon>
        <taxon>Viridiplantae</taxon>
        <taxon>Streptophyta</taxon>
        <taxon>Embryophyta</taxon>
        <taxon>Tracheophyta</taxon>
        <taxon>Spermatophyta</taxon>
        <taxon>Magnoliopsida</taxon>
        <taxon>Liliopsida</taxon>
        <taxon>Asparagales</taxon>
        <taxon>Orchidaceae</taxon>
        <taxon>Epidendroideae</taxon>
        <taxon>Malaxideae</taxon>
        <taxon>Dendrobiinae</taxon>
        <taxon>Dendrobium</taxon>
    </lineage>
</organism>
<dbReference type="PANTHER" id="PTHR31635:SF196">
    <property type="entry name" value="REVERSE TRANSCRIPTASE DOMAIN-CONTAINING PROTEIN-RELATED"/>
    <property type="match status" value="1"/>
</dbReference>
<dbReference type="InterPro" id="IPR000477">
    <property type="entry name" value="RT_dom"/>
</dbReference>
<accession>A0A8T3AZG4</accession>
<dbReference type="EMBL" id="JAGYWB010000013">
    <property type="protein sequence ID" value="KAI0501032.1"/>
    <property type="molecule type" value="Genomic_DNA"/>
</dbReference>
<dbReference type="PANTHER" id="PTHR31635">
    <property type="entry name" value="REVERSE TRANSCRIPTASE DOMAIN-CONTAINING PROTEIN-RELATED"/>
    <property type="match status" value="1"/>
</dbReference>
<reference evidence="2" key="1">
    <citation type="journal article" date="2022" name="Front. Genet.">
        <title>Chromosome-Scale Assembly of the Dendrobium nobile Genome Provides Insights Into the Molecular Mechanism of the Biosynthesis of the Medicinal Active Ingredient of Dendrobium.</title>
        <authorList>
            <person name="Xu Q."/>
            <person name="Niu S.-C."/>
            <person name="Li K.-L."/>
            <person name="Zheng P.-J."/>
            <person name="Zhang X.-J."/>
            <person name="Jia Y."/>
            <person name="Liu Y."/>
            <person name="Niu Y.-X."/>
            <person name="Yu L.-H."/>
            <person name="Chen D.-F."/>
            <person name="Zhang G.-Q."/>
        </authorList>
    </citation>
    <scope>NUCLEOTIDE SEQUENCE</scope>
    <source>
        <tissue evidence="2">Leaf</tissue>
    </source>
</reference>
<evidence type="ECO:0000313" key="3">
    <source>
        <dbReference type="Proteomes" id="UP000829196"/>
    </source>
</evidence>
<dbReference type="SMR" id="A0A8T3AZG4"/>
<evidence type="ECO:0000259" key="1">
    <source>
        <dbReference type="Pfam" id="PF00078"/>
    </source>
</evidence>
<dbReference type="AlphaFoldDB" id="A0A8T3AZG4"/>
<keyword evidence="3" id="KW-1185">Reference proteome</keyword>
<name>A0A8T3AZG4_DENNO</name>
<dbReference type="Proteomes" id="UP000829196">
    <property type="component" value="Unassembled WGS sequence"/>
</dbReference>